<dbReference type="InterPro" id="IPR058245">
    <property type="entry name" value="NreC/VraR/RcsB-like_REC"/>
</dbReference>
<comment type="caution">
    <text evidence="5">The sequence shown here is derived from an EMBL/GenBank/DDBJ whole genome shotgun (WGS) entry which is preliminary data.</text>
</comment>
<reference evidence="5 6" key="1">
    <citation type="submission" date="2021-01" db="EMBL/GenBank/DDBJ databases">
        <title>Whole genome shotgun sequence of Planotetraspora mira NBRC 15435.</title>
        <authorList>
            <person name="Komaki H."/>
            <person name="Tamura T."/>
        </authorList>
    </citation>
    <scope>NUCLEOTIDE SEQUENCE [LARGE SCALE GENOMIC DNA]</scope>
    <source>
        <strain evidence="5 6">NBRC 15435</strain>
    </source>
</reference>
<dbReference type="InterPro" id="IPR011006">
    <property type="entry name" value="CheY-like_superfamily"/>
</dbReference>
<dbReference type="EMBL" id="BOOO01000040">
    <property type="protein sequence ID" value="GII33495.1"/>
    <property type="molecule type" value="Genomic_DNA"/>
</dbReference>
<organism evidence="5 6">
    <name type="scientific">Planotetraspora mira</name>
    <dbReference type="NCBI Taxonomy" id="58121"/>
    <lineage>
        <taxon>Bacteria</taxon>
        <taxon>Bacillati</taxon>
        <taxon>Actinomycetota</taxon>
        <taxon>Actinomycetes</taxon>
        <taxon>Streptosporangiales</taxon>
        <taxon>Streptosporangiaceae</taxon>
        <taxon>Planotetraspora</taxon>
    </lineage>
</organism>
<evidence type="ECO:0000259" key="4">
    <source>
        <dbReference type="PROSITE" id="PS50110"/>
    </source>
</evidence>
<evidence type="ECO:0000256" key="2">
    <source>
        <dbReference type="ARBA" id="ARBA00023012"/>
    </source>
</evidence>
<evidence type="ECO:0000313" key="6">
    <source>
        <dbReference type="Proteomes" id="UP000650628"/>
    </source>
</evidence>
<protein>
    <recommendedName>
        <fullName evidence="4">Response regulatory domain-containing protein</fullName>
    </recommendedName>
</protein>
<dbReference type="Pfam" id="PF00072">
    <property type="entry name" value="Response_reg"/>
    <property type="match status" value="1"/>
</dbReference>
<name>A0A8J3U6C1_9ACTN</name>
<dbReference type="PROSITE" id="PS50110">
    <property type="entry name" value="RESPONSE_REGULATORY"/>
    <property type="match status" value="1"/>
</dbReference>
<keyword evidence="1 3" id="KW-0597">Phosphoprotein</keyword>
<dbReference type="PANTHER" id="PTHR44591:SF14">
    <property type="entry name" value="PROTEIN PILG"/>
    <property type="match status" value="1"/>
</dbReference>
<dbReference type="AlphaFoldDB" id="A0A8J3U6C1"/>
<accession>A0A8J3U6C1</accession>
<feature type="modified residue" description="4-aspartylphosphate" evidence="3">
    <location>
        <position position="47"/>
    </location>
</feature>
<dbReference type="SUPFAM" id="SSF52172">
    <property type="entry name" value="CheY-like"/>
    <property type="match status" value="1"/>
</dbReference>
<sequence length="112" mass="11880">MDDHADFRAHAVQLLDAAGYEVVGSCPDGRSALAAIVTLRPDLVLLDVQLPDIDGFGVMAQVEELDADPTIVLISTREEADYGSRVVRSGAAGFITKAELSVQSLSRAVARL</sequence>
<evidence type="ECO:0000256" key="3">
    <source>
        <dbReference type="PROSITE-ProRule" id="PRU00169"/>
    </source>
</evidence>
<evidence type="ECO:0000313" key="5">
    <source>
        <dbReference type="EMBL" id="GII33495.1"/>
    </source>
</evidence>
<evidence type="ECO:0000256" key="1">
    <source>
        <dbReference type="ARBA" id="ARBA00022553"/>
    </source>
</evidence>
<keyword evidence="6" id="KW-1185">Reference proteome</keyword>
<dbReference type="InterPro" id="IPR001789">
    <property type="entry name" value="Sig_transdc_resp-reg_receiver"/>
</dbReference>
<dbReference type="PANTHER" id="PTHR44591">
    <property type="entry name" value="STRESS RESPONSE REGULATOR PROTEIN 1"/>
    <property type="match status" value="1"/>
</dbReference>
<gene>
    <name evidence="5" type="ORF">Pmi06nite_69370</name>
</gene>
<dbReference type="Proteomes" id="UP000650628">
    <property type="component" value="Unassembled WGS sequence"/>
</dbReference>
<dbReference type="Gene3D" id="3.40.50.2300">
    <property type="match status" value="1"/>
</dbReference>
<proteinExistence type="predicted"/>
<dbReference type="SMART" id="SM00448">
    <property type="entry name" value="REC"/>
    <property type="match status" value="1"/>
</dbReference>
<keyword evidence="2" id="KW-0902">Two-component regulatory system</keyword>
<dbReference type="GO" id="GO:0000160">
    <property type="term" value="P:phosphorelay signal transduction system"/>
    <property type="evidence" value="ECO:0007669"/>
    <property type="project" value="UniProtKB-KW"/>
</dbReference>
<dbReference type="CDD" id="cd17535">
    <property type="entry name" value="REC_NarL-like"/>
    <property type="match status" value="1"/>
</dbReference>
<feature type="domain" description="Response regulatory" evidence="4">
    <location>
        <begin position="1"/>
        <end position="112"/>
    </location>
</feature>
<dbReference type="InterPro" id="IPR050595">
    <property type="entry name" value="Bact_response_regulator"/>
</dbReference>